<gene>
    <name evidence="2" type="ORF">SAMN04487859_102224</name>
</gene>
<dbReference type="GO" id="GO:0003677">
    <property type="term" value="F:DNA binding"/>
    <property type="evidence" value="ECO:0007669"/>
    <property type="project" value="InterPro"/>
</dbReference>
<dbReference type="OrthoDB" id="7222937at2"/>
<dbReference type="GO" id="GO:0006310">
    <property type="term" value="P:DNA recombination"/>
    <property type="evidence" value="ECO:0007669"/>
    <property type="project" value="UniProtKB-KW"/>
</dbReference>
<dbReference type="Gene3D" id="1.10.443.10">
    <property type="entry name" value="Intergrase catalytic core"/>
    <property type="match status" value="1"/>
</dbReference>
<dbReference type="SUPFAM" id="SSF56349">
    <property type="entry name" value="DNA breaking-rejoining enzymes"/>
    <property type="match status" value="1"/>
</dbReference>
<dbReference type="InterPro" id="IPR013762">
    <property type="entry name" value="Integrase-like_cat_sf"/>
</dbReference>
<name>A0A1I4Z2A2_9RHOB</name>
<sequence length="459" mass="51152">MRSFSVKHVKTDNRNGHYIYRRRVPKALLASIGKTEFVSTLGRTEGEALVAYGPYHERIEHILALAKNGVTGLSPTEQRERLKAMLEGWGADPHGPGPNLNEQTWREEAAAKLVDRYQNPDTGRYEGVPEKEAAMASALLGGVSKETPEPTITDAFKFYLTENVKSLPEQRKKQEQRLDRAKRHLIAAVGSDKFISKLTREDARKWRGIRMAGGVTVSTIKREKNDISAVIGVAQSELDAGGVNPFLKLKFQKTTVSRQDEREALPAHVIEGVYDALSKKRPDLLPIWTLLDFTGARPSEIRQLQVGEIILDHPVPHIVINERNDRTLKTSWSNRQVPLVGAALKAAVQAVKGVNDQAAPAFPRFYGEGGMDRLSQALKGRIRALTKNKRHVPYSLRHNMKDRMRAAEIFPDTQKAIQGHALGRGEDASYGGPVSLEQKRDALVKALGEHRESRQAGRE</sequence>
<dbReference type="GO" id="GO:0015074">
    <property type="term" value="P:DNA integration"/>
    <property type="evidence" value="ECO:0007669"/>
    <property type="project" value="InterPro"/>
</dbReference>
<reference evidence="3" key="1">
    <citation type="submission" date="2016-10" db="EMBL/GenBank/DDBJ databases">
        <authorList>
            <person name="Varghese N."/>
            <person name="Submissions S."/>
        </authorList>
    </citation>
    <scope>NUCLEOTIDE SEQUENCE [LARGE SCALE GENOMIC DNA]</scope>
    <source>
        <strain evidence="3">DSM 28463</strain>
    </source>
</reference>
<proteinExistence type="predicted"/>
<dbReference type="EMBL" id="FOVP01000002">
    <property type="protein sequence ID" value="SFN44099.1"/>
    <property type="molecule type" value="Genomic_DNA"/>
</dbReference>
<dbReference type="AlphaFoldDB" id="A0A1I4Z2A2"/>
<protein>
    <submittedName>
        <fullName evidence="2">Phage integrase family protein</fullName>
    </submittedName>
</protein>
<dbReference type="Proteomes" id="UP000198599">
    <property type="component" value="Unassembled WGS sequence"/>
</dbReference>
<evidence type="ECO:0000256" key="1">
    <source>
        <dbReference type="ARBA" id="ARBA00023172"/>
    </source>
</evidence>
<keyword evidence="1" id="KW-0233">DNA recombination</keyword>
<organism evidence="2 3">
    <name type="scientific">Roseovarius lutimaris</name>
    <dbReference type="NCBI Taxonomy" id="1005928"/>
    <lineage>
        <taxon>Bacteria</taxon>
        <taxon>Pseudomonadati</taxon>
        <taxon>Pseudomonadota</taxon>
        <taxon>Alphaproteobacteria</taxon>
        <taxon>Rhodobacterales</taxon>
        <taxon>Roseobacteraceae</taxon>
        <taxon>Roseovarius</taxon>
    </lineage>
</organism>
<evidence type="ECO:0000313" key="3">
    <source>
        <dbReference type="Proteomes" id="UP000198599"/>
    </source>
</evidence>
<evidence type="ECO:0000313" key="2">
    <source>
        <dbReference type="EMBL" id="SFN44099.1"/>
    </source>
</evidence>
<keyword evidence="3" id="KW-1185">Reference proteome</keyword>
<dbReference type="InterPro" id="IPR011010">
    <property type="entry name" value="DNA_brk_join_enz"/>
</dbReference>
<accession>A0A1I4Z2A2</accession>